<evidence type="ECO:0000256" key="4">
    <source>
        <dbReference type="ARBA" id="ARBA00022692"/>
    </source>
</evidence>
<keyword evidence="8 11" id="KW-0408">Iron</keyword>
<evidence type="ECO:0000256" key="2">
    <source>
        <dbReference type="ARBA" id="ARBA00010617"/>
    </source>
</evidence>
<dbReference type="PROSITE" id="PS00086">
    <property type="entry name" value="CYTOCHROME_P450"/>
    <property type="match status" value="1"/>
</dbReference>
<dbReference type="GO" id="GO:0016020">
    <property type="term" value="C:membrane"/>
    <property type="evidence" value="ECO:0007669"/>
    <property type="project" value="UniProtKB-SubCell"/>
</dbReference>
<accession>A0AAD4IY30</accession>
<dbReference type="InterPro" id="IPR036396">
    <property type="entry name" value="Cyt_P450_sf"/>
</dbReference>
<evidence type="ECO:0000256" key="6">
    <source>
        <dbReference type="ARBA" id="ARBA00022989"/>
    </source>
</evidence>
<comment type="cofactor">
    <cofactor evidence="11">
        <name>heme</name>
        <dbReference type="ChEBI" id="CHEBI:30413"/>
    </cofactor>
</comment>
<keyword evidence="4" id="KW-0812">Transmembrane</keyword>
<keyword evidence="6" id="KW-1133">Transmembrane helix</keyword>
<dbReference type="GO" id="GO:0020037">
    <property type="term" value="F:heme binding"/>
    <property type="evidence" value="ECO:0007669"/>
    <property type="project" value="InterPro"/>
</dbReference>
<sequence>MELLILLIVFSVIFLFIFSKLLKLSKSENHDLDLIPGPKKFPVIGNLHLLVSKSPPHRVFRDLAVKHGGLMRLQLGGVPFLIVSTVEVARQVLKTHDVVFANRPPMHTATAVTYNYTDIGVAPYGEYWRHLRKICTLELLSGRRVKSFETIREEVCRNLAECIASNEGSPVNLSEGVYLSSFDITARAAVGKEAEEKRRMMVAIKGIIKLGSGLVVADLYPSYRLLPVITGLNFKIGRLFLQTDRILQGIINGHKVTKAAAAAAAGGGGGGDDDLVDVLLRCQEDDQAQVRLTDDNIKAVIMDMFMAGGESPATPIDWAMSEMVRNPATLKRAQDEVRQVFDDHGSHVDEEMFHELKYMKLVIKETLRMHPPLPLLVPRQNSERCEVDGYRIPAKTRVVVNAWALGRDPGYWADGEEFRPERFEDSPIDFKGNNLEYIPFGAGRRMCPGMAFGLANVEFLLAMLLYHFDWELPNGGKDVELDMKEDFGATVRRKHDLLLIPTLKRPLITS</sequence>
<comment type="similarity">
    <text evidence="2 12">Belongs to the cytochrome P450 family.</text>
</comment>
<dbReference type="Pfam" id="PF00067">
    <property type="entry name" value="p450"/>
    <property type="match status" value="1"/>
</dbReference>
<evidence type="ECO:0000256" key="8">
    <source>
        <dbReference type="ARBA" id="ARBA00023004"/>
    </source>
</evidence>
<evidence type="ECO:0000256" key="5">
    <source>
        <dbReference type="ARBA" id="ARBA00022723"/>
    </source>
</evidence>
<keyword evidence="5 11" id="KW-0479">Metal-binding</keyword>
<dbReference type="PRINTS" id="PR00385">
    <property type="entry name" value="P450"/>
</dbReference>
<keyword evidence="14" id="KW-1185">Reference proteome</keyword>
<dbReference type="InterPro" id="IPR002401">
    <property type="entry name" value="Cyt_P450_E_grp-I"/>
</dbReference>
<organism evidence="13 14">
    <name type="scientific">Perilla frutescens var. hirtella</name>
    <name type="common">Perilla citriodora</name>
    <name type="synonym">Perilla setoyensis</name>
    <dbReference type="NCBI Taxonomy" id="608512"/>
    <lineage>
        <taxon>Eukaryota</taxon>
        <taxon>Viridiplantae</taxon>
        <taxon>Streptophyta</taxon>
        <taxon>Embryophyta</taxon>
        <taxon>Tracheophyta</taxon>
        <taxon>Spermatophyta</taxon>
        <taxon>Magnoliopsida</taxon>
        <taxon>eudicotyledons</taxon>
        <taxon>Gunneridae</taxon>
        <taxon>Pentapetalae</taxon>
        <taxon>asterids</taxon>
        <taxon>lamiids</taxon>
        <taxon>Lamiales</taxon>
        <taxon>Lamiaceae</taxon>
        <taxon>Nepetoideae</taxon>
        <taxon>Elsholtzieae</taxon>
        <taxon>Perilla</taxon>
    </lineage>
</organism>
<dbReference type="InterPro" id="IPR001128">
    <property type="entry name" value="Cyt_P450"/>
</dbReference>
<evidence type="ECO:0000256" key="3">
    <source>
        <dbReference type="ARBA" id="ARBA00022617"/>
    </source>
</evidence>
<dbReference type="PRINTS" id="PR00463">
    <property type="entry name" value="EP450I"/>
</dbReference>
<feature type="binding site" description="axial binding residue" evidence="11">
    <location>
        <position position="447"/>
    </location>
    <ligand>
        <name>heme</name>
        <dbReference type="ChEBI" id="CHEBI:30413"/>
    </ligand>
    <ligandPart>
        <name>Fe</name>
        <dbReference type="ChEBI" id="CHEBI:18248"/>
    </ligandPart>
</feature>
<dbReference type="AlphaFoldDB" id="A0AAD4IY30"/>
<evidence type="ECO:0000256" key="11">
    <source>
        <dbReference type="PIRSR" id="PIRSR602401-1"/>
    </source>
</evidence>
<dbReference type="FunFam" id="1.10.630.10:FF:000043">
    <property type="entry name" value="Cytochrome P450 99A2"/>
    <property type="match status" value="1"/>
</dbReference>
<keyword evidence="9 12" id="KW-0503">Monooxygenase</keyword>
<dbReference type="CDD" id="cd11072">
    <property type="entry name" value="CYP71-like"/>
    <property type="match status" value="1"/>
</dbReference>
<evidence type="ECO:0000256" key="7">
    <source>
        <dbReference type="ARBA" id="ARBA00023002"/>
    </source>
</evidence>
<keyword evidence="3 11" id="KW-0349">Heme</keyword>
<dbReference type="PANTHER" id="PTHR47955">
    <property type="entry name" value="CYTOCHROME P450 FAMILY 71 PROTEIN"/>
    <property type="match status" value="1"/>
</dbReference>
<evidence type="ECO:0000256" key="1">
    <source>
        <dbReference type="ARBA" id="ARBA00004167"/>
    </source>
</evidence>
<evidence type="ECO:0000256" key="9">
    <source>
        <dbReference type="ARBA" id="ARBA00023033"/>
    </source>
</evidence>
<dbReference type="Gene3D" id="1.10.630.10">
    <property type="entry name" value="Cytochrome P450"/>
    <property type="match status" value="1"/>
</dbReference>
<dbReference type="GO" id="GO:0004497">
    <property type="term" value="F:monooxygenase activity"/>
    <property type="evidence" value="ECO:0007669"/>
    <property type="project" value="UniProtKB-KW"/>
</dbReference>
<dbReference type="EMBL" id="SDAM02000779">
    <property type="protein sequence ID" value="KAH6823537.1"/>
    <property type="molecule type" value="Genomic_DNA"/>
</dbReference>
<comment type="caution">
    <text evidence="13">The sequence shown here is derived from an EMBL/GenBank/DDBJ whole genome shotgun (WGS) entry which is preliminary data.</text>
</comment>
<evidence type="ECO:0000256" key="10">
    <source>
        <dbReference type="ARBA" id="ARBA00023136"/>
    </source>
</evidence>
<protein>
    <recommendedName>
        <fullName evidence="15">Cytochrome P450</fullName>
    </recommendedName>
</protein>
<evidence type="ECO:0008006" key="15">
    <source>
        <dbReference type="Google" id="ProtNLM"/>
    </source>
</evidence>
<dbReference type="PANTHER" id="PTHR47955:SF8">
    <property type="entry name" value="CYTOCHROME P450 71D11-LIKE"/>
    <property type="match status" value="1"/>
</dbReference>
<reference evidence="13 14" key="1">
    <citation type="journal article" date="2021" name="Nat. Commun.">
        <title>Incipient diploidization of the medicinal plant Perilla within 10,000 years.</title>
        <authorList>
            <person name="Zhang Y."/>
            <person name="Shen Q."/>
            <person name="Leng L."/>
            <person name="Zhang D."/>
            <person name="Chen S."/>
            <person name="Shi Y."/>
            <person name="Ning Z."/>
            <person name="Chen S."/>
        </authorList>
    </citation>
    <scope>NUCLEOTIDE SEQUENCE [LARGE SCALE GENOMIC DNA]</scope>
    <source>
        <strain evidence="14">cv. PC099</strain>
    </source>
</reference>
<dbReference type="GO" id="GO:0016705">
    <property type="term" value="F:oxidoreductase activity, acting on paired donors, with incorporation or reduction of molecular oxygen"/>
    <property type="evidence" value="ECO:0007669"/>
    <property type="project" value="InterPro"/>
</dbReference>
<keyword evidence="7 12" id="KW-0560">Oxidoreductase</keyword>
<name>A0AAD4IY30_PERFH</name>
<evidence type="ECO:0000256" key="12">
    <source>
        <dbReference type="RuleBase" id="RU000461"/>
    </source>
</evidence>
<gene>
    <name evidence="13" type="ORF">C2S53_012299</name>
</gene>
<evidence type="ECO:0000313" key="13">
    <source>
        <dbReference type="EMBL" id="KAH6823537.1"/>
    </source>
</evidence>
<comment type="subcellular location">
    <subcellularLocation>
        <location evidence="1">Membrane</location>
        <topology evidence="1">Single-pass membrane protein</topology>
    </subcellularLocation>
</comment>
<dbReference type="SUPFAM" id="SSF48264">
    <property type="entry name" value="Cytochrome P450"/>
    <property type="match status" value="1"/>
</dbReference>
<keyword evidence="10" id="KW-0472">Membrane</keyword>
<proteinExistence type="inferred from homology"/>
<dbReference type="InterPro" id="IPR017972">
    <property type="entry name" value="Cyt_P450_CS"/>
</dbReference>
<evidence type="ECO:0000313" key="14">
    <source>
        <dbReference type="Proteomes" id="UP001190926"/>
    </source>
</evidence>
<dbReference type="GO" id="GO:0005506">
    <property type="term" value="F:iron ion binding"/>
    <property type="evidence" value="ECO:0007669"/>
    <property type="project" value="InterPro"/>
</dbReference>
<dbReference type="Proteomes" id="UP001190926">
    <property type="component" value="Unassembled WGS sequence"/>
</dbReference>